<dbReference type="Pfam" id="PF07007">
    <property type="entry name" value="LprI"/>
    <property type="match status" value="1"/>
</dbReference>
<dbReference type="PANTHER" id="PTHR39176:SF1">
    <property type="entry name" value="PERIPLASMIC PROTEIN"/>
    <property type="match status" value="1"/>
</dbReference>
<evidence type="ECO:0000256" key="1">
    <source>
        <dbReference type="SAM" id="SignalP"/>
    </source>
</evidence>
<name>A0A3G9I5Q7_AERCA</name>
<evidence type="ECO:0000313" key="5">
    <source>
        <dbReference type="EMBL" id="WGC85787.1"/>
    </source>
</evidence>
<dbReference type="InterPro" id="IPR009739">
    <property type="entry name" value="LprI-like_N"/>
</dbReference>
<reference evidence="3" key="1">
    <citation type="submission" date="2021-07" db="EMBL/GenBank/DDBJ databases">
        <title>Draft genome sequence of carbapenem-resistant Aeromonas spp. in Japan.</title>
        <authorList>
            <person name="Maehana S."/>
            <person name="Suzuki M."/>
            <person name="Kitasato H."/>
        </authorList>
    </citation>
    <scope>NUCLEOTIDE SEQUENCE</scope>
    <source>
        <strain evidence="3">KAM348</strain>
    </source>
</reference>
<dbReference type="Gene3D" id="1.20.1270.180">
    <property type="match status" value="1"/>
</dbReference>
<proteinExistence type="predicted"/>
<dbReference type="RefSeq" id="WP_010675218.1">
    <property type="nucleotide sequence ID" value="NZ_AP019195.1"/>
</dbReference>
<dbReference type="Proteomes" id="UP000887009">
    <property type="component" value="Unassembled WGS sequence"/>
</dbReference>
<protein>
    <submittedName>
        <fullName evidence="4">Lysozyme inhibitor LprI family protein</fullName>
    </submittedName>
</protein>
<dbReference type="EMBL" id="JAOCFT010000001">
    <property type="protein sequence ID" value="MDH1898642.1"/>
    <property type="molecule type" value="Genomic_DNA"/>
</dbReference>
<evidence type="ECO:0000259" key="2">
    <source>
        <dbReference type="Pfam" id="PF07007"/>
    </source>
</evidence>
<evidence type="ECO:0000313" key="3">
    <source>
        <dbReference type="EMBL" id="GJA56674.1"/>
    </source>
</evidence>
<dbReference type="AlphaFoldDB" id="A0A3G9I5Q7"/>
<evidence type="ECO:0000313" key="4">
    <source>
        <dbReference type="EMBL" id="MDH1898642.1"/>
    </source>
</evidence>
<sequence length="119" mass="13296">MRPYPALLLLLATTAVQAEQDCTAPVTQTDMNICAFQDYQRADAKLNAAYKKRVASLEKAQLERLRTAQRAWIAFRDAQCRYEAGVYEGGSMAPMVHSSCLTQLTEARTKDLNTLPDQP</sequence>
<gene>
    <name evidence="3" type="ORF">KAM348_40970</name>
    <name evidence="4" type="ORF">N5I07_13945</name>
    <name evidence="5" type="ORF">OJY61_23775</name>
</gene>
<evidence type="ECO:0000313" key="6">
    <source>
        <dbReference type="Proteomes" id="UP001160758"/>
    </source>
</evidence>
<reference evidence="5" key="3">
    <citation type="submission" date="2023-04" db="EMBL/GenBank/DDBJ databases">
        <title>Whole Genome Sequence of Multi-drug resistant Aeromonas caviae as a gut pathogen in newborn.</title>
        <authorList>
            <person name="Jadhav S.V."/>
            <person name="Saroj S.D."/>
            <person name="Saha U.B."/>
            <person name="Sen S."/>
            <person name="Kher A."/>
        </authorList>
    </citation>
    <scope>NUCLEOTIDE SEQUENCE</scope>
    <source>
        <strain evidence="5">SVJ23</strain>
    </source>
</reference>
<accession>A0A3G9I5Q7</accession>
<feature type="chain" id="PRO_5041870963" evidence="1">
    <location>
        <begin position="19"/>
        <end position="119"/>
    </location>
</feature>
<dbReference type="Proteomes" id="UP001160758">
    <property type="component" value="Unassembled WGS sequence"/>
</dbReference>
<organism evidence="4 6">
    <name type="scientific">Aeromonas caviae</name>
    <name type="common">Aeromonas punctata</name>
    <dbReference type="NCBI Taxonomy" id="648"/>
    <lineage>
        <taxon>Bacteria</taxon>
        <taxon>Pseudomonadati</taxon>
        <taxon>Pseudomonadota</taxon>
        <taxon>Gammaproteobacteria</taxon>
        <taxon>Aeromonadales</taxon>
        <taxon>Aeromonadaceae</taxon>
        <taxon>Aeromonas</taxon>
    </lineage>
</organism>
<dbReference type="PANTHER" id="PTHR39176">
    <property type="entry name" value="PERIPLASMIC PROTEIN-RELATED"/>
    <property type="match status" value="1"/>
</dbReference>
<reference evidence="4" key="2">
    <citation type="submission" date="2022-09" db="EMBL/GenBank/DDBJ databases">
        <title>Intensive care unit water sources are persistently colonized with multi-drug resistant bacteria and are the site of extensive horizontal gene transfer of antibiotic resistance genes.</title>
        <authorList>
            <person name="Diorio-Toth L."/>
        </authorList>
    </citation>
    <scope>NUCLEOTIDE SEQUENCE</scope>
    <source>
        <strain evidence="4">GD03796</strain>
    </source>
</reference>
<feature type="signal peptide" evidence="1">
    <location>
        <begin position="1"/>
        <end position="18"/>
    </location>
</feature>
<keyword evidence="1" id="KW-0732">Signal</keyword>
<dbReference type="Proteomes" id="UP001163285">
    <property type="component" value="Chromosome"/>
</dbReference>
<feature type="domain" description="Lysozyme inhibitor LprI-like N-terminal" evidence="2">
    <location>
        <begin position="24"/>
        <end position="112"/>
    </location>
</feature>
<dbReference type="EMBL" id="BPNL01000085">
    <property type="protein sequence ID" value="GJA56674.1"/>
    <property type="molecule type" value="Genomic_DNA"/>
</dbReference>
<dbReference type="EMBL" id="CP110176">
    <property type="protein sequence ID" value="WGC85787.1"/>
    <property type="molecule type" value="Genomic_DNA"/>
</dbReference>